<dbReference type="AlphaFoldDB" id="A0A9D1N783"/>
<dbReference type="NCBIfam" id="TIGR01784">
    <property type="entry name" value="T_den_put_tspse"/>
    <property type="match status" value="1"/>
</dbReference>
<dbReference type="InterPro" id="IPR010106">
    <property type="entry name" value="RpnA"/>
</dbReference>
<reference evidence="1" key="1">
    <citation type="submission" date="2020-10" db="EMBL/GenBank/DDBJ databases">
        <authorList>
            <person name="Gilroy R."/>
        </authorList>
    </citation>
    <scope>NUCLEOTIDE SEQUENCE</scope>
    <source>
        <strain evidence="1">ChiSjej4B22-8349</strain>
    </source>
</reference>
<accession>A0A9D1N783</accession>
<dbReference type="EMBL" id="DVOB01000112">
    <property type="protein sequence ID" value="HIU96064.1"/>
    <property type="molecule type" value="Genomic_DNA"/>
</dbReference>
<comment type="caution">
    <text evidence="1">The sequence shown here is derived from an EMBL/GenBank/DDBJ whole genome shotgun (WGS) entry which is preliminary data.</text>
</comment>
<protein>
    <submittedName>
        <fullName evidence="1">Rpn family recombination-promoting nuclease/putative transposase</fullName>
    </submittedName>
</protein>
<sequence>MEKKELKDLDLLDRFLFAEAIEDPETMELILEIILGREVILKHLPQAEKEQRSFLWSKQVKLDVWAKDVDDVVYDTEVQKQNTKDLPKRSRLYSSMIDSKLLFPGTSGYNALNDVYIIMITPFDVFGKGLYRYTFSMKCQEMPDIELADGATRIFLNTRGTEPDGVSHELIELLKYFEDSTDETASKAGSKRISRLHEKISDIKASEEIGVKFMNAWEEKLLDRQEGYDEGKQEGLRVGEERGLKTGRKEERKEIAVRMKARGMSLEEIAEITGLELSQLEKL</sequence>
<name>A0A9D1N783_9FIRM</name>
<gene>
    <name evidence="1" type="ORF">IAD25_05050</name>
</gene>
<proteinExistence type="predicted"/>
<reference evidence="1" key="2">
    <citation type="journal article" date="2021" name="PeerJ">
        <title>Extensive microbial diversity within the chicken gut microbiome revealed by metagenomics and culture.</title>
        <authorList>
            <person name="Gilroy R."/>
            <person name="Ravi A."/>
            <person name="Getino M."/>
            <person name="Pursley I."/>
            <person name="Horton D.L."/>
            <person name="Alikhan N.F."/>
            <person name="Baker D."/>
            <person name="Gharbi K."/>
            <person name="Hall N."/>
            <person name="Watson M."/>
            <person name="Adriaenssens E.M."/>
            <person name="Foster-Nyarko E."/>
            <person name="Jarju S."/>
            <person name="Secka A."/>
            <person name="Antonio M."/>
            <person name="Oren A."/>
            <person name="Chaudhuri R.R."/>
            <person name="La Ragione R."/>
            <person name="Hildebrand F."/>
            <person name="Pallen M.J."/>
        </authorList>
    </citation>
    <scope>NUCLEOTIDE SEQUENCE</scope>
    <source>
        <strain evidence="1">ChiSjej4B22-8349</strain>
    </source>
</reference>
<dbReference type="Proteomes" id="UP000824130">
    <property type="component" value="Unassembled WGS sequence"/>
</dbReference>
<evidence type="ECO:0000313" key="2">
    <source>
        <dbReference type="Proteomes" id="UP000824130"/>
    </source>
</evidence>
<evidence type="ECO:0000313" key="1">
    <source>
        <dbReference type="EMBL" id="HIU96064.1"/>
    </source>
</evidence>
<organism evidence="1 2">
    <name type="scientific">Candidatus Allocopromorpha excrementipullorum</name>
    <dbReference type="NCBI Taxonomy" id="2840743"/>
    <lineage>
        <taxon>Bacteria</taxon>
        <taxon>Bacillati</taxon>
        <taxon>Bacillota</taxon>
        <taxon>Clostridia</taxon>
        <taxon>Eubacteriales</taxon>
        <taxon>Eubacteriaceae</taxon>
        <taxon>Eubacteriaceae incertae sedis</taxon>
        <taxon>Candidatus Allocopromorpha</taxon>
    </lineage>
</organism>
<dbReference type="Pfam" id="PF12784">
    <property type="entry name" value="PDDEXK_2"/>
    <property type="match status" value="1"/>
</dbReference>